<evidence type="ECO:0000313" key="2">
    <source>
        <dbReference type="Proteomes" id="UP000036923"/>
    </source>
</evidence>
<evidence type="ECO:0008006" key="3">
    <source>
        <dbReference type="Google" id="ProtNLM"/>
    </source>
</evidence>
<dbReference type="EMBL" id="LGTC01000001">
    <property type="protein sequence ID" value="KNY27554.1"/>
    <property type="molecule type" value="Genomic_DNA"/>
</dbReference>
<protein>
    <recommendedName>
        <fullName evidence="3">SMI1/KNR4 family protein</fullName>
    </recommendedName>
</protein>
<gene>
    <name evidence="1" type="ORF">Bccel_2825</name>
</gene>
<dbReference type="OrthoDB" id="1819324at2"/>
<proteinExistence type="predicted"/>
<comment type="caution">
    <text evidence="1">The sequence shown here is derived from an EMBL/GenBank/DDBJ whole genome shotgun (WGS) entry which is preliminary data.</text>
</comment>
<organism evidence="1 2">
    <name type="scientific">Pseudobacteroides cellulosolvens ATCC 35603 = DSM 2933</name>
    <dbReference type="NCBI Taxonomy" id="398512"/>
    <lineage>
        <taxon>Bacteria</taxon>
        <taxon>Bacillati</taxon>
        <taxon>Bacillota</taxon>
        <taxon>Clostridia</taxon>
        <taxon>Eubacteriales</taxon>
        <taxon>Oscillospiraceae</taxon>
        <taxon>Pseudobacteroides</taxon>
    </lineage>
</organism>
<dbReference type="Proteomes" id="UP000036923">
    <property type="component" value="Unassembled WGS sequence"/>
</dbReference>
<keyword evidence="2" id="KW-1185">Reference proteome</keyword>
<dbReference type="RefSeq" id="WP_036944601.1">
    <property type="nucleotide sequence ID" value="NZ_JQKC01000032.1"/>
</dbReference>
<evidence type="ECO:0000313" key="1">
    <source>
        <dbReference type="EMBL" id="KNY27554.1"/>
    </source>
</evidence>
<accession>A0A0L6JP42</accession>
<dbReference type="AlphaFoldDB" id="A0A0L6JP42"/>
<reference evidence="2" key="1">
    <citation type="submission" date="2015-07" db="EMBL/GenBank/DDBJ databases">
        <title>Near-Complete Genome Sequence of the Cellulolytic Bacterium Bacteroides (Pseudobacteroides) cellulosolvens ATCC 35603.</title>
        <authorList>
            <person name="Dassa B."/>
            <person name="Utturkar S.M."/>
            <person name="Klingeman D.M."/>
            <person name="Hurt R.A."/>
            <person name="Keller M."/>
            <person name="Xu J."/>
            <person name="Reddy Y.H.K."/>
            <person name="Borovok I."/>
            <person name="Grinberg I.R."/>
            <person name="Lamed R."/>
            <person name="Zhivin O."/>
            <person name="Bayer E.A."/>
            <person name="Brown S.D."/>
        </authorList>
    </citation>
    <scope>NUCLEOTIDE SEQUENCE [LARGE SCALE GENOMIC DNA]</scope>
    <source>
        <strain evidence="2">DSM 2933</strain>
    </source>
</reference>
<name>A0A0L6JP42_9FIRM</name>
<dbReference type="eggNOG" id="ENOG5032WIK">
    <property type="taxonomic scope" value="Bacteria"/>
</dbReference>
<sequence length="210" mass="25134">MSLRDDFNFPSAYLEMNESGFFSGFDSSDMGNIHTKNYVWLYNMEWLSYDKIKNYGYDYESRAIVPFAFTGGGDLWAWYLDYKPYMPVVFCPHDDDEGSFYAPSFEGALFRQILEFASHSNFYVDDGKSWQMDLVSAREHLLNWKNRFEKWFKKEWISEIEKIISLDLKYYQYAKSGYYVLITPEECNILTKRHLDFELLDKSLIWTDEE</sequence>